<gene>
    <name evidence="1" type="ORF">HMPREF0908_1763</name>
</gene>
<organism evidence="1 2">
    <name type="scientific">Selenomonas flueggei ATCC 43531</name>
    <dbReference type="NCBI Taxonomy" id="638302"/>
    <lineage>
        <taxon>Bacteria</taxon>
        <taxon>Bacillati</taxon>
        <taxon>Bacillota</taxon>
        <taxon>Negativicutes</taxon>
        <taxon>Selenomonadales</taxon>
        <taxon>Selenomonadaceae</taxon>
        <taxon>Selenomonas</taxon>
    </lineage>
</organism>
<dbReference type="Proteomes" id="UP000005309">
    <property type="component" value="Unassembled WGS sequence"/>
</dbReference>
<reference evidence="1 2" key="1">
    <citation type="submission" date="2009-04" db="EMBL/GenBank/DDBJ databases">
        <authorList>
            <person name="Qin X."/>
            <person name="Bachman B."/>
            <person name="Battles P."/>
            <person name="Bell A."/>
            <person name="Bess C."/>
            <person name="Bickham C."/>
            <person name="Chaboub L."/>
            <person name="Chen D."/>
            <person name="Coyle M."/>
            <person name="Deiros D.R."/>
            <person name="Dinh H."/>
            <person name="Forbes L."/>
            <person name="Fowler G."/>
            <person name="Francisco L."/>
            <person name="Fu Q."/>
            <person name="Gubbala S."/>
            <person name="Hale W."/>
            <person name="Han Y."/>
            <person name="Hemphill L."/>
            <person name="Highlander S.K."/>
            <person name="Hirani K."/>
            <person name="Hogues M."/>
            <person name="Jackson L."/>
            <person name="Jakkamsetti A."/>
            <person name="Javaid M."/>
            <person name="Jiang H."/>
            <person name="Korchina V."/>
            <person name="Kovar C."/>
            <person name="Lara F."/>
            <person name="Lee S."/>
            <person name="Mata R."/>
            <person name="Mathew T."/>
            <person name="Moen C."/>
            <person name="Morales K."/>
            <person name="Munidasa M."/>
            <person name="Nazareth L."/>
            <person name="Ngo R."/>
            <person name="Nguyen L."/>
            <person name="Okwuonu G."/>
            <person name="Ongeri F."/>
            <person name="Patil S."/>
            <person name="Petrosino J."/>
            <person name="Pham C."/>
            <person name="Pham P."/>
            <person name="Pu L.-L."/>
            <person name="Puazo M."/>
            <person name="Raj R."/>
            <person name="Reid J."/>
            <person name="Rouhana J."/>
            <person name="Saada N."/>
            <person name="Shang Y."/>
            <person name="Simmons D."/>
            <person name="Thornton R."/>
            <person name="Warren J."/>
            <person name="Weissenberger G."/>
            <person name="Zhang J."/>
            <person name="Zhang L."/>
            <person name="Zhou C."/>
            <person name="Zhu D."/>
            <person name="Muzny D."/>
            <person name="Worley K."/>
            <person name="Gibbs R."/>
        </authorList>
    </citation>
    <scope>NUCLEOTIDE SEQUENCE [LARGE SCALE GENOMIC DNA]</scope>
    <source>
        <strain evidence="1 2">ATCC 43531</strain>
    </source>
</reference>
<name>C4V5G9_9FIRM</name>
<accession>C4V5G9</accession>
<dbReference type="STRING" id="638302.HMPREF0908_1763"/>
<evidence type="ECO:0000313" key="2">
    <source>
        <dbReference type="Proteomes" id="UP000005309"/>
    </source>
</evidence>
<keyword evidence="2" id="KW-1185">Reference proteome</keyword>
<evidence type="ECO:0000313" key="1">
    <source>
        <dbReference type="EMBL" id="EEQ47921.1"/>
    </source>
</evidence>
<dbReference type="AlphaFoldDB" id="C4V5G9"/>
<dbReference type="HOGENOM" id="CLU_3257711_0_0_9"/>
<sequence length="42" mass="5023">MFMPMVWRMTNHSGARLLHTVLELRLLRDHESKEVCQSEVLK</sequence>
<comment type="caution">
    <text evidence="1">The sequence shown here is derived from an EMBL/GenBank/DDBJ whole genome shotgun (WGS) entry which is preliminary data.</text>
</comment>
<proteinExistence type="predicted"/>
<protein>
    <submittedName>
        <fullName evidence="1">Uncharacterized protein</fullName>
    </submittedName>
</protein>
<dbReference type="EMBL" id="ACLA01000030">
    <property type="protein sequence ID" value="EEQ47921.1"/>
    <property type="molecule type" value="Genomic_DNA"/>
</dbReference>